<sequence>MMDTQEVGFVKSARDFLVYLDGMPTIRINDTVQNDQGVRGLVSALLSDRIEVLLLDEGQVTPGQMFHRLGHSLNIPVGQFLLGRTVNPLGVPIDGKGPLAKAKADQNSQLDKPVPSIGSRKFINKQLTTGITLVDTLIPLGCGQRELVLGDARSGKTDFLINVIVNQKANGVICVYASIGKPVAELRGLLDTLRSNGALPYTIVVAASSTDIAPLIFLTPQAAFSIAEYFQGKGRDVLVILDDMGIHAKIYREISLLGGKAPGRESYPGDIFYQHSHLLERAGNFNEAAGGGSITALPVIELGLSDFTTFIPTNLMSMTDGHFLFRSALYNQGRRPAIDIPLSVSRVGQQTQNRIQNLLANRIKQVLAGAAQLETVSRFSFELPFETQQILRQREALEELTKQPPNTFLSPEIQTALLALPFTKFAQDKDREFVKNAKDILVDALSSDPQLSKITKEVFKLKSEQELIDQLDAASDKLTILTGKISQPASQQPSPQPPLPPQSPQTPLSKPEEEK</sequence>
<evidence type="ECO:0000256" key="10">
    <source>
        <dbReference type="ARBA" id="ARBA00023310"/>
    </source>
</evidence>
<evidence type="ECO:0000256" key="8">
    <source>
        <dbReference type="ARBA" id="ARBA00023136"/>
    </source>
</evidence>
<evidence type="ECO:0000256" key="1">
    <source>
        <dbReference type="ARBA" id="ARBA00004370"/>
    </source>
</evidence>
<evidence type="ECO:0000313" key="15">
    <source>
        <dbReference type="Proteomes" id="UP000176405"/>
    </source>
</evidence>
<dbReference type="InterPro" id="IPR005294">
    <property type="entry name" value="ATP_synth_F1_asu"/>
</dbReference>
<keyword evidence="4" id="KW-0547">Nucleotide-binding</keyword>
<evidence type="ECO:0000256" key="4">
    <source>
        <dbReference type="ARBA" id="ARBA00022741"/>
    </source>
</evidence>
<dbReference type="Pfam" id="PF00006">
    <property type="entry name" value="ATP-synt_ab"/>
    <property type="match status" value="1"/>
</dbReference>
<dbReference type="EMBL" id="MFDH01000014">
    <property type="protein sequence ID" value="OGE36251.1"/>
    <property type="molecule type" value="Genomic_DNA"/>
</dbReference>
<keyword evidence="6" id="KW-0067">ATP-binding</keyword>
<dbReference type="InterPro" id="IPR000194">
    <property type="entry name" value="ATPase_F1/V1/A1_a/bsu_nucl-bd"/>
</dbReference>
<evidence type="ECO:0000256" key="9">
    <source>
        <dbReference type="ARBA" id="ARBA00023196"/>
    </source>
</evidence>
<comment type="subcellular location">
    <subcellularLocation>
        <location evidence="1">Membrane</location>
    </subcellularLocation>
</comment>
<comment type="subunit">
    <text evidence="11">F-type ATPases have 2 components, CF(1) - the catalytic core - and CF(0) - the membrane proton channel. CF(1) has five subunits: alpha(3), beta(3), gamma(1), delta(1), epsilon(1). CF(0) has four main subunits: a(1), b(1), b'(1) and c(9-12).</text>
</comment>
<dbReference type="InterPro" id="IPR020003">
    <property type="entry name" value="ATPase_a/bsu_AS"/>
</dbReference>
<dbReference type="Gene3D" id="3.40.50.12240">
    <property type="match status" value="1"/>
</dbReference>
<dbReference type="SUPFAM" id="SSF52540">
    <property type="entry name" value="P-loop containing nucleoside triphosphate hydrolases"/>
    <property type="match status" value="1"/>
</dbReference>
<evidence type="ECO:0000256" key="6">
    <source>
        <dbReference type="ARBA" id="ARBA00022840"/>
    </source>
</evidence>
<name>A0A1F5K6F0_9BACT</name>
<dbReference type="FunFam" id="3.40.50.300:FF:002432">
    <property type="entry name" value="ATP synthase subunit alpha, mitochondrial"/>
    <property type="match status" value="1"/>
</dbReference>
<reference evidence="14 15" key="1">
    <citation type="journal article" date="2016" name="Nat. Commun.">
        <title>Thousands of microbial genomes shed light on interconnected biogeochemical processes in an aquifer system.</title>
        <authorList>
            <person name="Anantharaman K."/>
            <person name="Brown C.T."/>
            <person name="Hug L.A."/>
            <person name="Sharon I."/>
            <person name="Castelle C.J."/>
            <person name="Probst A.J."/>
            <person name="Thomas B.C."/>
            <person name="Singh A."/>
            <person name="Wilkins M.J."/>
            <person name="Karaoz U."/>
            <person name="Brodie E.L."/>
            <person name="Williams K.H."/>
            <person name="Hubbard S.S."/>
            <person name="Banfield J.F."/>
        </authorList>
    </citation>
    <scope>NUCLEOTIDE SEQUENCE [LARGE SCALE GENOMIC DNA]</scope>
</reference>
<evidence type="ECO:0000256" key="11">
    <source>
        <dbReference type="ARBA" id="ARBA00026013"/>
    </source>
</evidence>
<dbReference type="SUPFAM" id="SSF50615">
    <property type="entry name" value="N-terminal domain of alpha and beta subunits of F1 ATP synthase"/>
    <property type="match status" value="1"/>
</dbReference>
<protein>
    <recommendedName>
        <fullName evidence="13">ATPase F1/V1/A1 complex alpha/beta subunit nucleotide-binding domain-containing protein</fullName>
    </recommendedName>
</protein>
<gene>
    <name evidence="14" type="ORF">A3E45_04125</name>
</gene>
<keyword evidence="5" id="KW-0375">Hydrogen ion transport</keyword>
<evidence type="ECO:0000313" key="14">
    <source>
        <dbReference type="EMBL" id="OGE36251.1"/>
    </source>
</evidence>
<dbReference type="GO" id="GO:0046933">
    <property type="term" value="F:proton-transporting ATP synthase activity, rotational mechanism"/>
    <property type="evidence" value="ECO:0007669"/>
    <property type="project" value="InterPro"/>
</dbReference>
<dbReference type="InterPro" id="IPR027417">
    <property type="entry name" value="P-loop_NTPase"/>
</dbReference>
<evidence type="ECO:0000259" key="13">
    <source>
        <dbReference type="Pfam" id="PF00006"/>
    </source>
</evidence>
<dbReference type="PROSITE" id="PS00152">
    <property type="entry name" value="ATPASE_ALPHA_BETA"/>
    <property type="match status" value="1"/>
</dbReference>
<dbReference type="SUPFAM" id="SSF47917">
    <property type="entry name" value="C-terminal domain of alpha and beta subunits of F1 ATP synthase"/>
    <property type="match status" value="1"/>
</dbReference>
<evidence type="ECO:0000256" key="3">
    <source>
        <dbReference type="ARBA" id="ARBA00022448"/>
    </source>
</evidence>
<comment type="similarity">
    <text evidence="2">Belongs to the ATPase alpha/beta chains family.</text>
</comment>
<proteinExistence type="inferred from homology"/>
<feature type="domain" description="ATPase F1/V1/A1 complex alpha/beta subunit nucleotide-binding" evidence="13">
    <location>
        <begin position="130"/>
        <end position="345"/>
    </location>
</feature>
<evidence type="ECO:0000256" key="12">
    <source>
        <dbReference type="SAM" id="MobiDB-lite"/>
    </source>
</evidence>
<evidence type="ECO:0000256" key="2">
    <source>
        <dbReference type="ARBA" id="ARBA00008936"/>
    </source>
</evidence>
<accession>A0A1F5K6F0</accession>
<keyword evidence="10" id="KW-0066">ATP synthesis</keyword>
<feature type="region of interest" description="Disordered" evidence="12">
    <location>
        <begin position="482"/>
        <end position="515"/>
    </location>
</feature>
<organism evidence="14 15">
    <name type="scientific">Candidatus Daviesbacteria bacterium RIFCSPHIGHO2_12_FULL_43_11</name>
    <dbReference type="NCBI Taxonomy" id="1797780"/>
    <lineage>
        <taxon>Bacteria</taxon>
        <taxon>Candidatus Daviesiibacteriota</taxon>
    </lineage>
</organism>
<evidence type="ECO:0000256" key="7">
    <source>
        <dbReference type="ARBA" id="ARBA00023065"/>
    </source>
</evidence>
<keyword evidence="9" id="KW-0139">CF(1)</keyword>
<dbReference type="PANTHER" id="PTHR48082:SF2">
    <property type="entry name" value="ATP SYNTHASE SUBUNIT ALPHA, MITOCHONDRIAL"/>
    <property type="match status" value="1"/>
</dbReference>
<evidence type="ECO:0000256" key="5">
    <source>
        <dbReference type="ARBA" id="ARBA00022781"/>
    </source>
</evidence>
<dbReference type="AlphaFoldDB" id="A0A1F5K6F0"/>
<comment type="caution">
    <text evidence="14">The sequence shown here is derived from an EMBL/GenBank/DDBJ whole genome shotgun (WGS) entry which is preliminary data.</text>
</comment>
<dbReference type="GO" id="GO:0045259">
    <property type="term" value="C:proton-transporting ATP synthase complex"/>
    <property type="evidence" value="ECO:0007669"/>
    <property type="project" value="UniProtKB-KW"/>
</dbReference>
<dbReference type="Proteomes" id="UP000176405">
    <property type="component" value="Unassembled WGS sequence"/>
</dbReference>
<dbReference type="GO" id="GO:0005524">
    <property type="term" value="F:ATP binding"/>
    <property type="evidence" value="ECO:0007669"/>
    <property type="project" value="UniProtKB-KW"/>
</dbReference>
<dbReference type="PANTHER" id="PTHR48082">
    <property type="entry name" value="ATP SYNTHASE SUBUNIT ALPHA, MITOCHONDRIAL"/>
    <property type="match status" value="1"/>
</dbReference>
<dbReference type="STRING" id="1797780.A3E45_04125"/>
<keyword evidence="8" id="KW-0472">Membrane</keyword>
<feature type="compositionally biased region" description="Pro residues" evidence="12">
    <location>
        <begin position="494"/>
        <end position="504"/>
    </location>
</feature>
<keyword evidence="7" id="KW-0406">Ion transport</keyword>
<dbReference type="GO" id="GO:0043531">
    <property type="term" value="F:ADP binding"/>
    <property type="evidence" value="ECO:0007669"/>
    <property type="project" value="TreeGrafter"/>
</dbReference>
<keyword evidence="3" id="KW-0813">Transport</keyword>
<dbReference type="InterPro" id="IPR036121">
    <property type="entry name" value="ATPase_F1/V1/A1_a/bsu_N_sf"/>
</dbReference>